<name>A0A1K0GWJ4_9BASI</name>
<evidence type="ECO:0000313" key="4">
    <source>
        <dbReference type="Proteomes" id="UP000658997"/>
    </source>
</evidence>
<dbReference type="EMBL" id="ULHB01000019">
    <property type="protein sequence ID" value="SYW76618.1"/>
    <property type="molecule type" value="Genomic_DNA"/>
</dbReference>
<reference evidence="3" key="1">
    <citation type="submission" date="2016-04" db="EMBL/GenBank/DDBJ databases">
        <authorList>
            <person name="Guldener U."/>
            <person name="Guldener U."/>
        </authorList>
    </citation>
    <scope>NUCLEOTIDE SEQUENCE [LARGE SCALE GENOMIC DNA]</scope>
    <source>
        <strain evidence="3">UB2112</strain>
    </source>
</reference>
<dbReference type="EMBL" id="LT558133">
    <property type="protein sequence ID" value="SAM85294.1"/>
    <property type="molecule type" value="Genomic_DNA"/>
</dbReference>
<keyword evidence="4" id="KW-1185">Reference proteome</keyword>
<accession>A0A1K0GWJ4</accession>
<evidence type="ECO:0000313" key="3">
    <source>
        <dbReference type="Proteomes" id="UP000179920"/>
    </source>
</evidence>
<evidence type="ECO:0000313" key="1">
    <source>
        <dbReference type="EMBL" id="SAM85294.1"/>
    </source>
</evidence>
<protein>
    <recommendedName>
        <fullName evidence="5">Reverse transcriptase Ty1/copia-type domain-containing protein</fullName>
    </recommendedName>
</protein>
<sequence>MTEIEEAGEVVVDLDAIAADLEAELNAAASKGGNTMQDPIRTGTLENMPLLKTPHSNATVDVYDEVSVLESNCTESPDPLDLLGYTAFAATCSGTSAPTASSHHLNCMAFAITVMNGTTLIANSQQMWSADGILLEPLLLSKAKTCDDWHKWQEAMASKMDSMNKMNVFELADIPTDGKLIGICWVYKLKLNAQQ</sequence>
<dbReference type="Proteomes" id="UP000658997">
    <property type="component" value="Unassembled WGS sequence"/>
</dbReference>
<gene>
    <name evidence="2" type="ORF">UBRO2_01455</name>
    <name evidence="1" type="ORF">UBRO_20891</name>
</gene>
<reference evidence="2" key="3">
    <citation type="submission" date="2018-08" db="EMBL/GenBank/DDBJ databases">
        <authorList>
            <person name="Guldener U."/>
        </authorList>
    </citation>
    <scope>NUCLEOTIDE SEQUENCE</scope>
    <source>
        <strain evidence="2">UB2</strain>
    </source>
</reference>
<evidence type="ECO:0008006" key="5">
    <source>
        <dbReference type="Google" id="ProtNLM"/>
    </source>
</evidence>
<dbReference type="Proteomes" id="UP000179920">
    <property type="component" value="Chromosome XVII"/>
</dbReference>
<proteinExistence type="predicted"/>
<evidence type="ECO:0000313" key="2">
    <source>
        <dbReference type="EMBL" id="SYW76618.1"/>
    </source>
</evidence>
<reference evidence="1" key="2">
    <citation type="submission" date="2016-04" db="EMBL/GenBank/DDBJ databases">
        <authorList>
            <person name="Evans L.H."/>
            <person name="Alamgir A."/>
            <person name="Owens N."/>
            <person name="Weber N.D."/>
            <person name="Virtaneva K."/>
            <person name="Barbian K."/>
            <person name="Babar A."/>
            <person name="Rosenke K."/>
        </authorList>
    </citation>
    <scope>NUCLEOTIDE SEQUENCE</scope>
    <source>
        <strain evidence="1">UB2112</strain>
    </source>
</reference>
<dbReference type="OrthoDB" id="2557820at2759"/>
<dbReference type="AlphaFoldDB" id="A0A1K0GWJ4"/>
<organism evidence="1 3">
    <name type="scientific">Ustilago bromivora</name>
    <dbReference type="NCBI Taxonomy" id="307758"/>
    <lineage>
        <taxon>Eukaryota</taxon>
        <taxon>Fungi</taxon>
        <taxon>Dikarya</taxon>
        <taxon>Basidiomycota</taxon>
        <taxon>Ustilaginomycotina</taxon>
        <taxon>Ustilaginomycetes</taxon>
        <taxon>Ustilaginales</taxon>
        <taxon>Ustilaginaceae</taxon>
        <taxon>Ustilago</taxon>
    </lineage>
</organism>